<keyword evidence="3 6" id="KW-0032">Aminotransferase</keyword>
<proteinExistence type="inferred from homology"/>
<protein>
    <recommendedName>
        <fullName evidence="6">Aminotransferase</fullName>
        <ecNumber evidence="6">2.6.1.-</ecNumber>
    </recommendedName>
</protein>
<dbReference type="CDD" id="cd00609">
    <property type="entry name" value="AAT_like"/>
    <property type="match status" value="1"/>
</dbReference>
<evidence type="ECO:0000256" key="2">
    <source>
        <dbReference type="ARBA" id="ARBA00007441"/>
    </source>
</evidence>
<gene>
    <name evidence="8" type="primary">aspC</name>
    <name evidence="8" type="ORF">Bravens_00934</name>
</gene>
<sequence>MPKLSQRAANVPDSGIRAVFELAAKMDNVIDLSVGEPSLPVSEHVKKAGADAWLRDDLSYTANQGIDELRETLAQKLRTYNGYTVDPDQINVAAGGSQALNVAMSMALDPGDEILVPDPGYATFFMTPMLMSATPVAYHLNPEDGFLPRLDVLEGLVTEKTKAILINSPSNPLGTVIPPALIEQIMDFAKRHDLWVISDEVYEHILFEDAQVPFTSPAVFDTDGRVMSVYSLSKSYALTGARLGYLVLPKGLDVRFAAVQEANASCVNTPSQYAAIAAVAGPQDDLEAARDHYTENRRAALEVLDELGLEYVNPAGGFYLFVNVSHDSAGDVGAWAQNFLREHRVAVAPGTAFGSFGEGWVRVCFAGDRDALVEGLRRFPAKNA</sequence>
<dbReference type="Gene3D" id="3.40.640.10">
    <property type="entry name" value="Type I PLP-dependent aspartate aminotransferase-like (Major domain)"/>
    <property type="match status" value="1"/>
</dbReference>
<evidence type="ECO:0000313" key="9">
    <source>
        <dbReference type="Proteomes" id="UP000243589"/>
    </source>
</evidence>
<comment type="caution">
    <text evidence="8">The sequence shown here is derived from an EMBL/GenBank/DDBJ whole genome shotgun (WGS) entry which is preliminary data.</text>
</comment>
<dbReference type="PRINTS" id="PR00753">
    <property type="entry name" value="ACCSYNTHASE"/>
</dbReference>
<evidence type="ECO:0000256" key="3">
    <source>
        <dbReference type="ARBA" id="ARBA00022576"/>
    </source>
</evidence>
<dbReference type="PROSITE" id="PS00105">
    <property type="entry name" value="AA_TRANSFER_CLASS_1"/>
    <property type="match status" value="1"/>
</dbReference>
<name>A0A150H746_9MICO</name>
<dbReference type="GO" id="GO:0030170">
    <property type="term" value="F:pyridoxal phosphate binding"/>
    <property type="evidence" value="ECO:0007669"/>
    <property type="project" value="InterPro"/>
</dbReference>
<dbReference type="PATRIC" id="fig|479117.4.peg.934"/>
<evidence type="ECO:0000256" key="4">
    <source>
        <dbReference type="ARBA" id="ARBA00022679"/>
    </source>
</evidence>
<dbReference type="GO" id="GO:0008483">
    <property type="term" value="F:transaminase activity"/>
    <property type="evidence" value="ECO:0007669"/>
    <property type="project" value="UniProtKB-KW"/>
</dbReference>
<feature type="domain" description="Aminotransferase class I/classII large" evidence="7">
    <location>
        <begin position="28"/>
        <end position="376"/>
    </location>
</feature>
<evidence type="ECO:0000256" key="1">
    <source>
        <dbReference type="ARBA" id="ARBA00001933"/>
    </source>
</evidence>
<dbReference type="PANTHER" id="PTHR46383">
    <property type="entry name" value="ASPARTATE AMINOTRANSFERASE"/>
    <property type="match status" value="1"/>
</dbReference>
<comment type="cofactor">
    <cofactor evidence="1 6">
        <name>pyridoxal 5'-phosphate</name>
        <dbReference type="ChEBI" id="CHEBI:597326"/>
    </cofactor>
</comment>
<accession>A0A150H746</accession>
<keyword evidence="5" id="KW-0663">Pyridoxal phosphate</keyword>
<organism evidence="8 9">
    <name type="scientific">Brevibacterium ravenspurgense</name>
    <dbReference type="NCBI Taxonomy" id="479117"/>
    <lineage>
        <taxon>Bacteria</taxon>
        <taxon>Bacillati</taxon>
        <taxon>Actinomycetota</taxon>
        <taxon>Actinomycetes</taxon>
        <taxon>Micrococcales</taxon>
        <taxon>Brevibacteriaceae</taxon>
        <taxon>Brevibacterium</taxon>
    </lineage>
</organism>
<reference evidence="8 9" key="1">
    <citation type="submission" date="2016-01" db="EMBL/GenBank/DDBJ databases">
        <title>Use of Whole Genome Sequencing to ascertain that Brevibacterium massiliense (Roux, Raoult 2009) is a later heterotypic synonym of Brevibacterium ravenspurgense (Mages 2008).</title>
        <authorList>
            <person name="Bernier A.-M."/>
            <person name="Burdz T."/>
            <person name="Huynh C."/>
            <person name="Pachecho A.L."/>
            <person name="Wiebe D."/>
            <person name="Bonner C."/>
            <person name="Bernard K."/>
        </authorList>
    </citation>
    <scope>NUCLEOTIDE SEQUENCE [LARGE SCALE GENOMIC DNA]</scope>
    <source>
        <strain evidence="8 9">CCUG56047</strain>
    </source>
</reference>
<evidence type="ECO:0000313" key="8">
    <source>
        <dbReference type="EMBL" id="KXZ57903.1"/>
    </source>
</evidence>
<dbReference type="InterPro" id="IPR015421">
    <property type="entry name" value="PyrdxlP-dep_Trfase_major"/>
</dbReference>
<dbReference type="InterPro" id="IPR015424">
    <property type="entry name" value="PyrdxlP-dep_Trfase"/>
</dbReference>
<dbReference type="AlphaFoldDB" id="A0A150H746"/>
<dbReference type="EMBL" id="LQQC01000010">
    <property type="protein sequence ID" value="KXZ57903.1"/>
    <property type="molecule type" value="Genomic_DNA"/>
</dbReference>
<comment type="similarity">
    <text evidence="2 6">Belongs to the class-I pyridoxal-phosphate-dependent aminotransferase family.</text>
</comment>
<keyword evidence="9" id="KW-1185">Reference proteome</keyword>
<dbReference type="InterPro" id="IPR004839">
    <property type="entry name" value="Aminotransferase_I/II_large"/>
</dbReference>
<dbReference type="SUPFAM" id="SSF53383">
    <property type="entry name" value="PLP-dependent transferases"/>
    <property type="match status" value="1"/>
</dbReference>
<dbReference type="Pfam" id="PF00155">
    <property type="entry name" value="Aminotran_1_2"/>
    <property type="match status" value="1"/>
</dbReference>
<dbReference type="InterPro" id="IPR004838">
    <property type="entry name" value="NHTrfase_class1_PyrdxlP-BS"/>
</dbReference>
<dbReference type="PANTHER" id="PTHR46383:SF3">
    <property type="entry name" value="ASPARTATE AMINOTRANSFERASE-RELATED"/>
    <property type="match status" value="1"/>
</dbReference>
<evidence type="ECO:0000256" key="6">
    <source>
        <dbReference type="RuleBase" id="RU000481"/>
    </source>
</evidence>
<dbReference type="EC" id="2.6.1.-" evidence="6"/>
<dbReference type="Proteomes" id="UP000243589">
    <property type="component" value="Unassembled WGS sequence"/>
</dbReference>
<evidence type="ECO:0000256" key="5">
    <source>
        <dbReference type="ARBA" id="ARBA00022898"/>
    </source>
</evidence>
<keyword evidence="4 6" id="KW-0808">Transferase</keyword>
<evidence type="ECO:0000259" key="7">
    <source>
        <dbReference type="Pfam" id="PF00155"/>
    </source>
</evidence>
<dbReference type="RefSeq" id="WP_062020759.1">
    <property type="nucleotide sequence ID" value="NZ_LQQC01000010.1"/>
</dbReference>
<dbReference type="GO" id="GO:0006520">
    <property type="term" value="P:amino acid metabolic process"/>
    <property type="evidence" value="ECO:0007669"/>
    <property type="project" value="InterPro"/>
</dbReference>
<dbReference type="InterPro" id="IPR050596">
    <property type="entry name" value="AspAT/PAT-like"/>
</dbReference>